<evidence type="ECO:0000259" key="5">
    <source>
        <dbReference type="Pfam" id="PF00389"/>
    </source>
</evidence>
<accession>A0A7S1G323</accession>
<dbReference type="EMBL" id="HBFR01043072">
    <property type="protein sequence ID" value="CAD8904302.1"/>
    <property type="molecule type" value="Transcribed_RNA"/>
</dbReference>
<evidence type="ECO:0000256" key="2">
    <source>
        <dbReference type="ARBA" id="ARBA00023002"/>
    </source>
</evidence>
<protein>
    <recommendedName>
        <fullName evidence="8">D-isomer specific 2-hydroxyacid dehydrogenase NAD-binding domain-containing protein</fullName>
    </recommendedName>
</protein>
<evidence type="ECO:0000259" key="6">
    <source>
        <dbReference type="Pfam" id="PF02826"/>
    </source>
</evidence>
<dbReference type="PANTHER" id="PTHR43761:SF1">
    <property type="entry name" value="D-ISOMER SPECIFIC 2-HYDROXYACID DEHYDROGENASE CATALYTIC DOMAIN-CONTAINING PROTEIN-RELATED"/>
    <property type="match status" value="1"/>
</dbReference>
<dbReference type="GO" id="GO:0051287">
    <property type="term" value="F:NAD binding"/>
    <property type="evidence" value="ECO:0007669"/>
    <property type="project" value="InterPro"/>
</dbReference>
<dbReference type="AlphaFoldDB" id="A0A7S1G323"/>
<dbReference type="PROSITE" id="PS00671">
    <property type="entry name" value="D_2_HYDROXYACID_DH_3"/>
    <property type="match status" value="1"/>
</dbReference>
<comment type="similarity">
    <text evidence="1 4">Belongs to the D-isomer specific 2-hydroxyacid dehydrogenase family.</text>
</comment>
<dbReference type="InterPro" id="IPR036291">
    <property type="entry name" value="NAD(P)-bd_dom_sf"/>
</dbReference>
<dbReference type="PANTHER" id="PTHR43761">
    <property type="entry name" value="D-ISOMER SPECIFIC 2-HYDROXYACID DEHYDROGENASE FAMILY PROTEIN (AFU_ORTHOLOGUE AFUA_1G13630)"/>
    <property type="match status" value="1"/>
</dbReference>
<gene>
    <name evidence="7" type="ORF">CHYS00102_LOCUS31522</name>
</gene>
<evidence type="ECO:0000256" key="1">
    <source>
        <dbReference type="ARBA" id="ARBA00005854"/>
    </source>
</evidence>
<keyword evidence="2 4" id="KW-0560">Oxidoreductase</keyword>
<organism evidence="7">
    <name type="scientific">Corethron hystrix</name>
    <dbReference type="NCBI Taxonomy" id="216773"/>
    <lineage>
        <taxon>Eukaryota</taxon>
        <taxon>Sar</taxon>
        <taxon>Stramenopiles</taxon>
        <taxon>Ochrophyta</taxon>
        <taxon>Bacillariophyta</taxon>
        <taxon>Coscinodiscophyceae</taxon>
        <taxon>Corethrophycidae</taxon>
        <taxon>Corethrales</taxon>
        <taxon>Corethraceae</taxon>
        <taxon>Corethron</taxon>
    </lineage>
</organism>
<dbReference type="Pfam" id="PF02826">
    <property type="entry name" value="2-Hacid_dh_C"/>
    <property type="match status" value="1"/>
</dbReference>
<dbReference type="InterPro" id="IPR050418">
    <property type="entry name" value="D-iso_2-hydroxyacid_DH_PdxB"/>
</dbReference>
<sequence length="346" mass="37612">MASPRPLSTKRSSPPAAIFLNASRLNYDGALDFGRLSSLTALTLHPVDCARDPAEILSLVSSTRAEIVITKEMELPASVLRRFGPHVRLLCEAGTGYNNLPVSVAREEKNVDVCNVPEYSTEAVAHCAVTYLMNFSMSMFQQQAALQRGDRSNFTDKVSVPLTELGGKTLGLVGGAGRIGSCVAEVALALGMEVAISSRKGRLPEGHRLAGRERVRVVGKVDDLLPVSDYVSIHCPLNDETRGSFGREQLEKMKRSAFLINTARGAILNEEELVECMREGVIAGAGLDTQSSEPPPPESGLWSLPNVWMTPHTGWRRIETRQRLIDQTADNIEAYINTGKATNVVN</sequence>
<feature type="domain" description="D-isomer specific 2-hydroxyacid dehydrogenase NAD-binding" evidence="6">
    <location>
        <begin position="130"/>
        <end position="314"/>
    </location>
</feature>
<dbReference type="InterPro" id="IPR029753">
    <property type="entry name" value="D-isomer_DH_CS"/>
</dbReference>
<evidence type="ECO:0008006" key="8">
    <source>
        <dbReference type="Google" id="ProtNLM"/>
    </source>
</evidence>
<dbReference type="GO" id="GO:0016616">
    <property type="term" value="F:oxidoreductase activity, acting on the CH-OH group of donors, NAD or NADP as acceptor"/>
    <property type="evidence" value="ECO:0007669"/>
    <property type="project" value="InterPro"/>
</dbReference>
<reference evidence="7" key="1">
    <citation type="submission" date="2021-01" db="EMBL/GenBank/DDBJ databases">
        <authorList>
            <person name="Corre E."/>
            <person name="Pelletier E."/>
            <person name="Niang G."/>
            <person name="Scheremetjew M."/>
            <person name="Finn R."/>
            <person name="Kale V."/>
            <person name="Holt S."/>
            <person name="Cochrane G."/>
            <person name="Meng A."/>
            <person name="Brown T."/>
            <person name="Cohen L."/>
        </authorList>
    </citation>
    <scope>NUCLEOTIDE SEQUENCE</scope>
    <source>
        <strain evidence="7">308</strain>
    </source>
</reference>
<dbReference type="SUPFAM" id="SSF51735">
    <property type="entry name" value="NAD(P)-binding Rossmann-fold domains"/>
    <property type="match status" value="1"/>
</dbReference>
<evidence type="ECO:0000256" key="4">
    <source>
        <dbReference type="RuleBase" id="RU003719"/>
    </source>
</evidence>
<dbReference type="Pfam" id="PF00389">
    <property type="entry name" value="2-Hacid_dh"/>
    <property type="match status" value="1"/>
</dbReference>
<dbReference type="InterPro" id="IPR006140">
    <property type="entry name" value="D-isomer_DH_NAD-bd"/>
</dbReference>
<evidence type="ECO:0000256" key="3">
    <source>
        <dbReference type="ARBA" id="ARBA00023027"/>
    </source>
</evidence>
<proteinExistence type="inferred from homology"/>
<dbReference type="Gene3D" id="3.40.50.720">
    <property type="entry name" value="NAD(P)-binding Rossmann-like Domain"/>
    <property type="match status" value="2"/>
</dbReference>
<evidence type="ECO:0000313" key="7">
    <source>
        <dbReference type="EMBL" id="CAD8904302.1"/>
    </source>
</evidence>
<dbReference type="SUPFAM" id="SSF52283">
    <property type="entry name" value="Formate/glycerate dehydrogenase catalytic domain-like"/>
    <property type="match status" value="1"/>
</dbReference>
<feature type="domain" description="D-isomer specific 2-hydroxyacid dehydrogenase catalytic" evidence="5">
    <location>
        <begin position="50"/>
        <end position="346"/>
    </location>
</feature>
<name>A0A7S1G323_9STRA</name>
<keyword evidence="3" id="KW-0520">NAD</keyword>
<dbReference type="InterPro" id="IPR006139">
    <property type="entry name" value="D-isomer_2_OHA_DH_cat_dom"/>
</dbReference>